<feature type="compositionally biased region" description="Basic and acidic residues" evidence="3">
    <location>
        <begin position="514"/>
        <end position="540"/>
    </location>
</feature>
<feature type="region of interest" description="Disordered" evidence="3">
    <location>
        <begin position="380"/>
        <end position="465"/>
    </location>
</feature>
<dbReference type="Proteomes" id="UP001521116">
    <property type="component" value="Unassembled WGS sequence"/>
</dbReference>
<evidence type="ECO:0000256" key="1">
    <source>
        <dbReference type="ARBA" id="ARBA00022443"/>
    </source>
</evidence>
<feature type="compositionally biased region" description="Low complexity" evidence="3">
    <location>
        <begin position="38"/>
        <end position="51"/>
    </location>
</feature>
<comment type="caution">
    <text evidence="5">The sequence shown here is derived from an EMBL/GenBank/DDBJ whole genome shotgun (WGS) entry which is preliminary data.</text>
</comment>
<accession>A0ABR3TAB5</accession>
<gene>
    <name evidence="5" type="primary">NBP2</name>
    <name evidence="5" type="ORF">SLS56_001289</name>
</gene>
<dbReference type="PROSITE" id="PS50002">
    <property type="entry name" value="SH3"/>
    <property type="match status" value="1"/>
</dbReference>
<feature type="compositionally biased region" description="Low complexity" evidence="3">
    <location>
        <begin position="391"/>
        <end position="436"/>
    </location>
</feature>
<feature type="compositionally biased region" description="Polar residues" evidence="3">
    <location>
        <begin position="52"/>
        <end position="66"/>
    </location>
</feature>
<evidence type="ECO:0000256" key="2">
    <source>
        <dbReference type="PROSITE-ProRule" id="PRU00192"/>
    </source>
</evidence>
<keyword evidence="6" id="KW-1185">Reference proteome</keyword>
<dbReference type="PANTHER" id="PTHR14167:SF116">
    <property type="entry name" value="CAP, ISOFORM AC"/>
    <property type="match status" value="1"/>
</dbReference>
<keyword evidence="1 2" id="KW-0728">SH3 domain</keyword>
<feature type="region of interest" description="Disordered" evidence="3">
    <location>
        <begin position="485"/>
        <end position="540"/>
    </location>
</feature>
<organism evidence="5 6">
    <name type="scientific">Neofusicoccum ribis</name>
    <dbReference type="NCBI Taxonomy" id="45134"/>
    <lineage>
        <taxon>Eukaryota</taxon>
        <taxon>Fungi</taxon>
        <taxon>Dikarya</taxon>
        <taxon>Ascomycota</taxon>
        <taxon>Pezizomycotina</taxon>
        <taxon>Dothideomycetes</taxon>
        <taxon>Dothideomycetes incertae sedis</taxon>
        <taxon>Botryosphaeriales</taxon>
        <taxon>Botryosphaeriaceae</taxon>
        <taxon>Neofusicoccum</taxon>
    </lineage>
</organism>
<protein>
    <submittedName>
        <fullName evidence="5">HOG (High osmolarity glycerol) pathway protein</fullName>
    </submittedName>
</protein>
<dbReference type="InterPro" id="IPR001452">
    <property type="entry name" value="SH3_domain"/>
</dbReference>
<dbReference type="InterPro" id="IPR050384">
    <property type="entry name" value="Endophilin_SH3RF"/>
</dbReference>
<name>A0ABR3TAB5_9PEZI</name>
<sequence>MAAVVSPRKSPDSASYELPSQSPPTSHPTSALPPLITSPSSKPPNASSSRPTSYARNRLSTMSQASGAHRSRPQSTAYPIFHSSLSYTLVRDFAYPPLSPLFYGPLPEQRSETSTPVSESQSRRVSDPPLSWDGTRGGWSTTSWEPRGEQLPSTSFGDGPPWSEDEDLHSPVVTSARHRKHKSNVVGFDSDRGRSSERISGARRGSYHSTNGDGSQNYYVSNFDEPANGPGGEYITYSAGGDDGSHMGGLSVPTSNHGRGHLPRRSYADQDGLVYASDDDLSETSSQGGFPHESRYSRDYQFTIASPDEEMHGKAVALFDFERENDNELPLTEGQIILVSYRHGQGWLVAQDPRTGESGLVPEEYVRLLRDIEGGWSGLMNGAQFSEEPSTTNTTTANNNNSDTTTAAATTTTTNNNHNMTENNDVDANNAANSASPMGEALTPTQNQHHRRDASGQSGTSEYYTPVVSTFSTSSKDLEKYPQHLLGSQANTPVGDGSFPRRGSKASSNQPNSPKKEDAEEKEGNRERREREEARAARST</sequence>
<feature type="compositionally biased region" description="Polar residues" evidence="3">
    <location>
        <begin position="455"/>
        <end position="465"/>
    </location>
</feature>
<feature type="domain" description="SH3" evidence="4">
    <location>
        <begin position="310"/>
        <end position="371"/>
    </location>
</feature>
<dbReference type="Gene3D" id="2.30.30.40">
    <property type="entry name" value="SH3 Domains"/>
    <property type="match status" value="1"/>
</dbReference>
<dbReference type="Pfam" id="PF00018">
    <property type="entry name" value="SH3_1"/>
    <property type="match status" value="1"/>
</dbReference>
<evidence type="ECO:0000313" key="6">
    <source>
        <dbReference type="Proteomes" id="UP001521116"/>
    </source>
</evidence>
<dbReference type="InterPro" id="IPR036028">
    <property type="entry name" value="SH3-like_dom_sf"/>
</dbReference>
<feature type="region of interest" description="Disordered" evidence="3">
    <location>
        <begin position="101"/>
        <end position="216"/>
    </location>
</feature>
<feature type="compositionally biased region" description="Polar residues" evidence="3">
    <location>
        <begin position="207"/>
        <end position="216"/>
    </location>
</feature>
<dbReference type="SUPFAM" id="SSF50044">
    <property type="entry name" value="SH3-domain"/>
    <property type="match status" value="1"/>
</dbReference>
<feature type="region of interest" description="Disordered" evidence="3">
    <location>
        <begin position="1"/>
        <end position="77"/>
    </location>
</feature>
<dbReference type="EMBL" id="JAJVDC020000007">
    <property type="protein sequence ID" value="KAL1636309.1"/>
    <property type="molecule type" value="Genomic_DNA"/>
</dbReference>
<evidence type="ECO:0000259" key="4">
    <source>
        <dbReference type="PROSITE" id="PS50002"/>
    </source>
</evidence>
<reference evidence="5 6" key="1">
    <citation type="submission" date="2024-02" db="EMBL/GenBank/DDBJ databases">
        <title>De novo assembly and annotation of 12 fungi associated with fruit tree decline syndrome in Ontario, Canada.</title>
        <authorList>
            <person name="Sulman M."/>
            <person name="Ellouze W."/>
            <person name="Ilyukhin E."/>
        </authorList>
    </citation>
    <scope>NUCLEOTIDE SEQUENCE [LARGE SCALE GENOMIC DNA]</scope>
    <source>
        <strain evidence="5 6">M1-105</strain>
    </source>
</reference>
<evidence type="ECO:0000256" key="3">
    <source>
        <dbReference type="SAM" id="MobiDB-lite"/>
    </source>
</evidence>
<evidence type="ECO:0000313" key="5">
    <source>
        <dbReference type="EMBL" id="KAL1636309.1"/>
    </source>
</evidence>
<dbReference type="SMART" id="SM00326">
    <property type="entry name" value="SH3"/>
    <property type="match status" value="1"/>
</dbReference>
<dbReference type="PANTHER" id="PTHR14167">
    <property type="entry name" value="SH3 DOMAIN-CONTAINING"/>
    <property type="match status" value="1"/>
</dbReference>
<proteinExistence type="predicted"/>